<protein>
    <submittedName>
        <fullName evidence="2">1455_t:CDS:1</fullName>
    </submittedName>
</protein>
<gene>
    <name evidence="2" type="ORF">RFULGI_LOCUS18206</name>
</gene>
<reference evidence="2" key="1">
    <citation type="submission" date="2021-06" db="EMBL/GenBank/DDBJ databases">
        <authorList>
            <person name="Kallberg Y."/>
            <person name="Tangrot J."/>
            <person name="Rosling A."/>
        </authorList>
    </citation>
    <scope>NUCLEOTIDE SEQUENCE</scope>
    <source>
        <strain evidence="2">IN212</strain>
    </source>
</reference>
<proteinExistence type="predicted"/>
<feature type="region of interest" description="Disordered" evidence="1">
    <location>
        <begin position="1"/>
        <end position="21"/>
    </location>
</feature>
<comment type="caution">
    <text evidence="2">The sequence shown here is derived from an EMBL/GenBank/DDBJ whole genome shotgun (WGS) entry which is preliminary data.</text>
</comment>
<dbReference type="AlphaFoldDB" id="A0A9N9K1E0"/>
<evidence type="ECO:0000256" key="1">
    <source>
        <dbReference type="SAM" id="MobiDB-lite"/>
    </source>
</evidence>
<feature type="compositionally biased region" description="Basic and acidic residues" evidence="1">
    <location>
        <begin position="1"/>
        <end position="12"/>
    </location>
</feature>
<accession>A0A9N9K1E0</accession>
<evidence type="ECO:0000313" key="3">
    <source>
        <dbReference type="Proteomes" id="UP000789396"/>
    </source>
</evidence>
<dbReference type="OrthoDB" id="311712at2759"/>
<dbReference type="Proteomes" id="UP000789396">
    <property type="component" value="Unassembled WGS sequence"/>
</dbReference>
<sequence>QDNDGRDRYGREDSDEENLMNFNRRTSYDKNLTLLLGDKDDHNIPFPVDSNNAPGSSNKIQTSSYTYTHPRSYDSWEQYKMISRLPMPVTHNVADDGVSTYE</sequence>
<keyword evidence="3" id="KW-1185">Reference proteome</keyword>
<name>A0A9N9K1E0_9GLOM</name>
<feature type="non-terminal residue" evidence="2">
    <location>
        <position position="102"/>
    </location>
</feature>
<dbReference type="EMBL" id="CAJVPZ010077862">
    <property type="protein sequence ID" value="CAG8805769.1"/>
    <property type="molecule type" value="Genomic_DNA"/>
</dbReference>
<organism evidence="2 3">
    <name type="scientific">Racocetra fulgida</name>
    <dbReference type="NCBI Taxonomy" id="60492"/>
    <lineage>
        <taxon>Eukaryota</taxon>
        <taxon>Fungi</taxon>
        <taxon>Fungi incertae sedis</taxon>
        <taxon>Mucoromycota</taxon>
        <taxon>Glomeromycotina</taxon>
        <taxon>Glomeromycetes</taxon>
        <taxon>Diversisporales</taxon>
        <taxon>Gigasporaceae</taxon>
        <taxon>Racocetra</taxon>
    </lineage>
</organism>
<evidence type="ECO:0000313" key="2">
    <source>
        <dbReference type="EMBL" id="CAG8805769.1"/>
    </source>
</evidence>
<feature type="non-terminal residue" evidence="2">
    <location>
        <position position="1"/>
    </location>
</feature>